<keyword evidence="2" id="KW-1185">Reference proteome</keyword>
<gene>
    <name evidence="1" type="ORF">SPELUC_LOCUS10737</name>
</gene>
<proteinExistence type="predicted"/>
<name>A0ACA9P9I0_9GLOM</name>
<evidence type="ECO:0000313" key="2">
    <source>
        <dbReference type="Proteomes" id="UP000789366"/>
    </source>
</evidence>
<sequence length="44" mass="4893">MSIYTTVEINYIIQNSEAKGVDKNDILPSLVIDLVQLKAGPSDW</sequence>
<accession>A0ACA9P9I0</accession>
<comment type="caution">
    <text evidence="1">The sequence shown here is derived from an EMBL/GenBank/DDBJ whole genome shotgun (WGS) entry which is preliminary data.</text>
</comment>
<feature type="non-terminal residue" evidence="1">
    <location>
        <position position="44"/>
    </location>
</feature>
<dbReference type="Proteomes" id="UP000789366">
    <property type="component" value="Unassembled WGS sequence"/>
</dbReference>
<evidence type="ECO:0000313" key="1">
    <source>
        <dbReference type="EMBL" id="CAG8690744.1"/>
    </source>
</evidence>
<reference evidence="1" key="1">
    <citation type="submission" date="2021-06" db="EMBL/GenBank/DDBJ databases">
        <authorList>
            <person name="Kallberg Y."/>
            <person name="Tangrot J."/>
            <person name="Rosling A."/>
        </authorList>
    </citation>
    <scope>NUCLEOTIDE SEQUENCE</scope>
    <source>
        <strain evidence="1">28 12/20/2015</strain>
    </source>
</reference>
<dbReference type="EMBL" id="CAJVPW010020807">
    <property type="protein sequence ID" value="CAG8690744.1"/>
    <property type="molecule type" value="Genomic_DNA"/>
</dbReference>
<protein>
    <submittedName>
        <fullName evidence="1">6834_t:CDS:1</fullName>
    </submittedName>
</protein>
<organism evidence="1 2">
    <name type="scientific">Cetraspora pellucida</name>
    <dbReference type="NCBI Taxonomy" id="1433469"/>
    <lineage>
        <taxon>Eukaryota</taxon>
        <taxon>Fungi</taxon>
        <taxon>Fungi incertae sedis</taxon>
        <taxon>Mucoromycota</taxon>
        <taxon>Glomeromycotina</taxon>
        <taxon>Glomeromycetes</taxon>
        <taxon>Diversisporales</taxon>
        <taxon>Gigasporaceae</taxon>
        <taxon>Cetraspora</taxon>
    </lineage>
</organism>